<dbReference type="GO" id="GO:0003676">
    <property type="term" value="F:nucleic acid binding"/>
    <property type="evidence" value="ECO:0007669"/>
    <property type="project" value="InterPro"/>
</dbReference>
<proteinExistence type="inferred from homology"/>
<dbReference type="PANTHER" id="PTHR12829">
    <property type="entry name" value="N6-ADENOSINE-METHYLTRANSFERASE"/>
    <property type="match status" value="1"/>
</dbReference>
<feature type="compositionally biased region" description="Basic residues" evidence="2">
    <location>
        <begin position="84"/>
        <end position="95"/>
    </location>
</feature>
<name>A0AAD5XI48_9FUNG</name>
<dbReference type="PROSITE" id="PS00092">
    <property type="entry name" value="N6_MTASE"/>
    <property type="match status" value="1"/>
</dbReference>
<keyword evidence="3" id="KW-0808">Transferase</keyword>
<comment type="similarity">
    <text evidence="1">Belongs to the MT-A70-like family.</text>
</comment>
<feature type="compositionally biased region" description="Low complexity" evidence="2">
    <location>
        <begin position="53"/>
        <end position="63"/>
    </location>
</feature>
<dbReference type="SUPFAM" id="SSF53335">
    <property type="entry name" value="S-adenosyl-L-methionine-dependent methyltransferases"/>
    <property type="match status" value="1"/>
</dbReference>
<dbReference type="GO" id="GO:0005634">
    <property type="term" value="C:nucleus"/>
    <property type="evidence" value="ECO:0007669"/>
    <property type="project" value="TreeGrafter"/>
</dbReference>
<dbReference type="AlphaFoldDB" id="A0AAD5XI48"/>
<evidence type="ECO:0000313" key="4">
    <source>
        <dbReference type="Proteomes" id="UP001212152"/>
    </source>
</evidence>
<keyword evidence="4" id="KW-1185">Reference proteome</keyword>
<feature type="region of interest" description="Disordered" evidence="2">
    <location>
        <begin position="50"/>
        <end position="102"/>
    </location>
</feature>
<dbReference type="Pfam" id="PF05063">
    <property type="entry name" value="MT-A70"/>
    <property type="match status" value="1"/>
</dbReference>
<dbReference type="EMBL" id="JADGJQ010000132">
    <property type="protein sequence ID" value="KAJ3167788.1"/>
    <property type="molecule type" value="Genomic_DNA"/>
</dbReference>
<dbReference type="GO" id="GO:0032259">
    <property type="term" value="P:methylation"/>
    <property type="evidence" value="ECO:0007669"/>
    <property type="project" value="UniProtKB-KW"/>
</dbReference>
<dbReference type="Proteomes" id="UP001212152">
    <property type="component" value="Unassembled WGS sequence"/>
</dbReference>
<dbReference type="InterPro" id="IPR029063">
    <property type="entry name" value="SAM-dependent_MTases_sf"/>
</dbReference>
<organism evidence="3 4">
    <name type="scientific">Geranomyces variabilis</name>
    <dbReference type="NCBI Taxonomy" id="109894"/>
    <lineage>
        <taxon>Eukaryota</taxon>
        <taxon>Fungi</taxon>
        <taxon>Fungi incertae sedis</taxon>
        <taxon>Chytridiomycota</taxon>
        <taxon>Chytridiomycota incertae sedis</taxon>
        <taxon>Chytridiomycetes</taxon>
        <taxon>Spizellomycetales</taxon>
        <taxon>Powellomycetaceae</taxon>
        <taxon>Geranomyces</taxon>
    </lineage>
</organism>
<keyword evidence="3" id="KW-0489">Methyltransferase</keyword>
<dbReference type="PANTHER" id="PTHR12829:SF4">
    <property type="entry name" value="N(6)-ADENINE-SPECIFIC METHYLTRANSFERASE METTL4"/>
    <property type="match status" value="1"/>
</dbReference>
<comment type="caution">
    <text evidence="3">The sequence shown here is derived from an EMBL/GenBank/DDBJ whole genome shotgun (WGS) entry which is preliminary data.</text>
</comment>
<evidence type="ECO:0000256" key="2">
    <source>
        <dbReference type="SAM" id="MobiDB-lite"/>
    </source>
</evidence>
<sequence length="331" mass="36758">MAPASQILFTSEYGWVLSHQMASLGDQWRWSPPLVTTQYFATKADVASDLKASSPSPEGEQPGPIVPGAVDDGEASESPLAVTLKRKRGGRKKAGRQPTKGDGAYNLIREWLLKAHSSLASPEGGFPMSTKDQPTLEPEHELDFVKFAELADISAPRSPGDCFPVDVDDVPLDDISGLFHAIVQNNSDACKTLNVLNHSYIIPPYSDFITSDLCRAPQTLRTLDPFDLIVMDPPWPNKSVQRAGSYDEIDVYDLFKIPGKRLVRPGGYVAVWFQEFVRNKLFSAWGLALVGEWYWLKVTAKGQWVFDPSTLHRKPYEIVRTTGVHNEDAEL</sequence>
<dbReference type="InterPro" id="IPR002052">
    <property type="entry name" value="DNA_methylase_N6_adenine_CS"/>
</dbReference>
<reference evidence="3" key="1">
    <citation type="submission" date="2020-05" db="EMBL/GenBank/DDBJ databases">
        <title>Phylogenomic resolution of chytrid fungi.</title>
        <authorList>
            <person name="Stajich J.E."/>
            <person name="Amses K."/>
            <person name="Simmons R."/>
            <person name="Seto K."/>
            <person name="Myers J."/>
            <person name="Bonds A."/>
            <person name="Quandt C.A."/>
            <person name="Barry K."/>
            <person name="Liu P."/>
            <person name="Grigoriev I."/>
            <person name="Longcore J.E."/>
            <person name="James T.Y."/>
        </authorList>
    </citation>
    <scope>NUCLEOTIDE SEQUENCE</scope>
    <source>
        <strain evidence="3">JEL0379</strain>
    </source>
</reference>
<protein>
    <submittedName>
        <fullName evidence="3">Methyltransferase-like protein 4</fullName>
    </submittedName>
</protein>
<evidence type="ECO:0000313" key="3">
    <source>
        <dbReference type="EMBL" id="KAJ3167788.1"/>
    </source>
</evidence>
<dbReference type="GO" id="GO:0008168">
    <property type="term" value="F:methyltransferase activity"/>
    <property type="evidence" value="ECO:0007669"/>
    <property type="project" value="UniProtKB-KW"/>
</dbReference>
<dbReference type="InterPro" id="IPR007757">
    <property type="entry name" value="MT-A70-like"/>
</dbReference>
<evidence type="ECO:0000256" key="1">
    <source>
        <dbReference type="PROSITE-ProRule" id="PRU00489"/>
    </source>
</evidence>
<dbReference type="Gene3D" id="3.40.50.150">
    <property type="entry name" value="Vaccinia Virus protein VP39"/>
    <property type="match status" value="1"/>
</dbReference>
<gene>
    <name evidence="3" type="primary">METTL4</name>
    <name evidence="3" type="ORF">HDU87_001451</name>
</gene>
<dbReference type="PROSITE" id="PS51143">
    <property type="entry name" value="MT_A70"/>
    <property type="match status" value="1"/>
</dbReference>
<accession>A0AAD5XI48</accession>